<feature type="transmembrane region" description="Helical" evidence="5">
    <location>
        <begin position="389"/>
        <end position="409"/>
    </location>
</feature>
<feature type="transmembrane region" description="Helical" evidence="5">
    <location>
        <begin position="358"/>
        <end position="377"/>
    </location>
</feature>
<evidence type="ECO:0000259" key="6">
    <source>
        <dbReference type="PROSITE" id="PS50850"/>
    </source>
</evidence>
<dbReference type="RefSeq" id="XP_033384057.1">
    <property type="nucleotide sequence ID" value="XM_033523511.1"/>
</dbReference>
<feature type="transmembrane region" description="Helical" evidence="5">
    <location>
        <begin position="258"/>
        <end position="278"/>
    </location>
</feature>
<evidence type="ECO:0000313" key="8">
    <source>
        <dbReference type="Proteomes" id="UP000799778"/>
    </source>
</evidence>
<feature type="non-terminal residue" evidence="7">
    <location>
        <position position="1"/>
    </location>
</feature>
<dbReference type="Pfam" id="PF07690">
    <property type="entry name" value="MFS_1"/>
    <property type="match status" value="1"/>
</dbReference>
<dbReference type="EMBL" id="ML978069">
    <property type="protein sequence ID" value="KAF2015718.1"/>
    <property type="molecule type" value="Genomic_DNA"/>
</dbReference>
<dbReference type="Gene3D" id="1.20.1720.10">
    <property type="entry name" value="Multidrug resistance protein D"/>
    <property type="match status" value="1"/>
</dbReference>
<sequence>LWLSLFMSAMDTTIITTALIKISSEFNALSQAAWLVTTYLLTYNCKSSALSLLAKFSDVIGLKTTIIACNVLFIAFSMGCGVNGIILRACQGIGGSGMYSLVFVAIMKLITPEKMGFYSGVISSVFAIANLLGPLLGGLIVDRTTWRWIFWINGPIVAVAGGLLFISMPGLKDGKSYRERLRGFDILGAILSVCWPIPLLFALQEGGTRYGWDSGVIIGTLTSGLILLLLFGGYEAWITYRTHKDPVFPFRFLRNPACALLLLSMLLLGMPFLVVIIQLPQRFQAVNFISAERAGINLLPVTMISPVGAMIAGVVMGKKIAAEYILVMASVITCLGVGLLSSLPVTAPFPSVTYGFEIITGLGLGIASPPYFFLLYTSVEDKDMSTGTGALNMFRTLGGCIAVAISTAMHNSVLEAKLPSILDPEQITIVKESAASIRRLPPHLQKSIGEVFGESYNRQFQVMLAFCGLNILVTLALVFVRKRMGIFGKVPVRKEENEFYKKPDNPTEEGKEVKG</sequence>
<feature type="domain" description="Major facilitator superfamily (MFS) profile" evidence="6">
    <location>
        <begin position="1"/>
        <end position="485"/>
    </location>
</feature>
<dbReference type="GO" id="GO:0022857">
    <property type="term" value="F:transmembrane transporter activity"/>
    <property type="evidence" value="ECO:0007669"/>
    <property type="project" value="InterPro"/>
</dbReference>
<evidence type="ECO:0000256" key="2">
    <source>
        <dbReference type="ARBA" id="ARBA00022692"/>
    </source>
</evidence>
<accession>A0A6A5XR07</accession>
<feature type="transmembrane region" description="Helical" evidence="5">
    <location>
        <begin position="117"/>
        <end position="136"/>
    </location>
</feature>
<dbReference type="InterPro" id="IPR011701">
    <property type="entry name" value="MFS"/>
</dbReference>
<feature type="transmembrane region" description="Helical" evidence="5">
    <location>
        <begin position="460"/>
        <end position="480"/>
    </location>
</feature>
<feature type="transmembrane region" description="Helical" evidence="5">
    <location>
        <begin position="66"/>
        <end position="86"/>
    </location>
</feature>
<dbReference type="PANTHER" id="PTHR23501:SF43">
    <property type="entry name" value="MULTIDRUG TRANSPORTER, PUTATIVE (AFU_ORTHOLOGUE AFUA_6G03040)-RELATED"/>
    <property type="match status" value="1"/>
</dbReference>
<dbReference type="Proteomes" id="UP000799778">
    <property type="component" value="Unassembled WGS sequence"/>
</dbReference>
<feature type="transmembrane region" description="Helical" evidence="5">
    <location>
        <begin position="324"/>
        <end position="346"/>
    </location>
</feature>
<dbReference type="GO" id="GO:0005886">
    <property type="term" value="C:plasma membrane"/>
    <property type="evidence" value="ECO:0007669"/>
    <property type="project" value="TreeGrafter"/>
</dbReference>
<dbReference type="InterPro" id="IPR020846">
    <property type="entry name" value="MFS_dom"/>
</dbReference>
<feature type="transmembrane region" description="Helical" evidence="5">
    <location>
        <begin position="298"/>
        <end position="317"/>
    </location>
</feature>
<feature type="transmembrane region" description="Helical" evidence="5">
    <location>
        <begin position="183"/>
        <end position="203"/>
    </location>
</feature>
<dbReference type="GeneID" id="54280908"/>
<comment type="subcellular location">
    <subcellularLocation>
        <location evidence="1">Membrane</location>
        <topology evidence="1">Multi-pass membrane protein</topology>
    </subcellularLocation>
</comment>
<feature type="transmembrane region" description="Helical" evidence="5">
    <location>
        <begin position="148"/>
        <end position="171"/>
    </location>
</feature>
<evidence type="ECO:0000256" key="1">
    <source>
        <dbReference type="ARBA" id="ARBA00004141"/>
    </source>
</evidence>
<keyword evidence="2 5" id="KW-0812">Transmembrane</keyword>
<proteinExistence type="predicted"/>
<dbReference type="AlphaFoldDB" id="A0A6A5XR07"/>
<evidence type="ECO:0000256" key="4">
    <source>
        <dbReference type="ARBA" id="ARBA00023136"/>
    </source>
</evidence>
<evidence type="ECO:0000256" key="3">
    <source>
        <dbReference type="ARBA" id="ARBA00022989"/>
    </source>
</evidence>
<feature type="transmembrane region" description="Helical" evidence="5">
    <location>
        <begin position="92"/>
        <end position="110"/>
    </location>
</feature>
<name>A0A6A5XR07_9PLEO</name>
<organism evidence="7 8">
    <name type="scientific">Aaosphaeria arxii CBS 175.79</name>
    <dbReference type="NCBI Taxonomy" id="1450172"/>
    <lineage>
        <taxon>Eukaryota</taxon>
        <taxon>Fungi</taxon>
        <taxon>Dikarya</taxon>
        <taxon>Ascomycota</taxon>
        <taxon>Pezizomycotina</taxon>
        <taxon>Dothideomycetes</taxon>
        <taxon>Pleosporomycetidae</taxon>
        <taxon>Pleosporales</taxon>
        <taxon>Pleosporales incertae sedis</taxon>
        <taxon>Aaosphaeria</taxon>
    </lineage>
</organism>
<protein>
    <submittedName>
        <fullName evidence="7">MFS general substrate transporter</fullName>
    </submittedName>
</protein>
<dbReference type="SUPFAM" id="SSF103473">
    <property type="entry name" value="MFS general substrate transporter"/>
    <property type="match status" value="1"/>
</dbReference>
<dbReference type="PRINTS" id="PR01036">
    <property type="entry name" value="TCRTETB"/>
</dbReference>
<dbReference type="Gene3D" id="1.20.1250.20">
    <property type="entry name" value="MFS general substrate transporter like domains"/>
    <property type="match status" value="1"/>
</dbReference>
<feature type="transmembrane region" description="Helical" evidence="5">
    <location>
        <begin position="32"/>
        <end position="54"/>
    </location>
</feature>
<dbReference type="InterPro" id="IPR036259">
    <property type="entry name" value="MFS_trans_sf"/>
</dbReference>
<gene>
    <name evidence="7" type="ORF">BU24DRAFT_347050</name>
</gene>
<evidence type="ECO:0000256" key="5">
    <source>
        <dbReference type="SAM" id="Phobius"/>
    </source>
</evidence>
<feature type="transmembrane region" description="Helical" evidence="5">
    <location>
        <begin position="215"/>
        <end position="237"/>
    </location>
</feature>
<evidence type="ECO:0000313" key="7">
    <source>
        <dbReference type="EMBL" id="KAF2015718.1"/>
    </source>
</evidence>
<dbReference type="OrthoDB" id="440553at2759"/>
<reference evidence="7" key="1">
    <citation type="journal article" date="2020" name="Stud. Mycol.">
        <title>101 Dothideomycetes genomes: a test case for predicting lifestyles and emergence of pathogens.</title>
        <authorList>
            <person name="Haridas S."/>
            <person name="Albert R."/>
            <person name="Binder M."/>
            <person name="Bloem J."/>
            <person name="Labutti K."/>
            <person name="Salamov A."/>
            <person name="Andreopoulos B."/>
            <person name="Baker S."/>
            <person name="Barry K."/>
            <person name="Bills G."/>
            <person name="Bluhm B."/>
            <person name="Cannon C."/>
            <person name="Castanera R."/>
            <person name="Culley D."/>
            <person name="Daum C."/>
            <person name="Ezra D."/>
            <person name="Gonzalez J."/>
            <person name="Henrissat B."/>
            <person name="Kuo A."/>
            <person name="Liang C."/>
            <person name="Lipzen A."/>
            <person name="Lutzoni F."/>
            <person name="Magnuson J."/>
            <person name="Mondo S."/>
            <person name="Nolan M."/>
            <person name="Ohm R."/>
            <person name="Pangilinan J."/>
            <person name="Park H.-J."/>
            <person name="Ramirez L."/>
            <person name="Alfaro M."/>
            <person name="Sun H."/>
            <person name="Tritt A."/>
            <person name="Yoshinaga Y."/>
            <person name="Zwiers L.-H."/>
            <person name="Turgeon B."/>
            <person name="Goodwin S."/>
            <person name="Spatafora J."/>
            <person name="Crous P."/>
            <person name="Grigoriev I."/>
        </authorList>
    </citation>
    <scope>NUCLEOTIDE SEQUENCE</scope>
    <source>
        <strain evidence="7">CBS 175.79</strain>
    </source>
</reference>
<dbReference type="PROSITE" id="PS50850">
    <property type="entry name" value="MFS"/>
    <property type="match status" value="1"/>
</dbReference>
<keyword evidence="3 5" id="KW-1133">Transmembrane helix</keyword>
<keyword evidence="4 5" id="KW-0472">Membrane</keyword>
<keyword evidence="8" id="KW-1185">Reference proteome</keyword>
<dbReference type="PANTHER" id="PTHR23501">
    <property type="entry name" value="MAJOR FACILITATOR SUPERFAMILY"/>
    <property type="match status" value="1"/>
</dbReference>